<comment type="subcellular location">
    <subcellularLocation>
        <location evidence="1">Membrane</location>
        <topology evidence="1">Multi-pass membrane protein</topology>
    </subcellularLocation>
</comment>
<evidence type="ECO:0000256" key="5">
    <source>
        <dbReference type="ARBA" id="ARBA00023136"/>
    </source>
</evidence>
<accession>A0ABD2AP77</accession>
<dbReference type="PANTHER" id="PTHR21355:SF0">
    <property type="entry name" value="G-PROTEIN COUPLED RECEPTOR-ASSOCIATED PROTEIN LMBRD2"/>
    <property type="match status" value="1"/>
</dbReference>
<dbReference type="PANTHER" id="PTHR21355">
    <property type="entry name" value="G-PROTEIN COUPLED RECEPTOR-ASSOCIATED PROTEIN LMBRD2"/>
    <property type="match status" value="1"/>
</dbReference>
<feature type="compositionally biased region" description="Polar residues" evidence="6">
    <location>
        <begin position="666"/>
        <end position="677"/>
    </location>
</feature>
<evidence type="ECO:0000256" key="4">
    <source>
        <dbReference type="ARBA" id="ARBA00022989"/>
    </source>
</evidence>
<dbReference type="InterPro" id="IPR006876">
    <property type="entry name" value="LMBR1-like_membr_prot"/>
</dbReference>
<organism evidence="8 9">
    <name type="scientific">Vespula squamosa</name>
    <name type="common">Southern yellow jacket</name>
    <name type="synonym">Wasp</name>
    <dbReference type="NCBI Taxonomy" id="30214"/>
    <lineage>
        <taxon>Eukaryota</taxon>
        <taxon>Metazoa</taxon>
        <taxon>Ecdysozoa</taxon>
        <taxon>Arthropoda</taxon>
        <taxon>Hexapoda</taxon>
        <taxon>Insecta</taxon>
        <taxon>Pterygota</taxon>
        <taxon>Neoptera</taxon>
        <taxon>Endopterygota</taxon>
        <taxon>Hymenoptera</taxon>
        <taxon>Apocrita</taxon>
        <taxon>Aculeata</taxon>
        <taxon>Vespoidea</taxon>
        <taxon>Vespidae</taxon>
        <taxon>Vespinae</taxon>
        <taxon>Vespula</taxon>
    </lineage>
</organism>
<dbReference type="EMBL" id="JAUDFV010000141">
    <property type="protein sequence ID" value="KAL2722432.1"/>
    <property type="molecule type" value="Genomic_DNA"/>
</dbReference>
<keyword evidence="5 7" id="KW-0472">Membrane</keyword>
<dbReference type="InterPro" id="IPR051584">
    <property type="entry name" value="GPCR-associated_LMBR1"/>
</dbReference>
<protein>
    <submittedName>
        <fullName evidence="8">LMBR1 domain-containing protein 2</fullName>
    </submittedName>
</protein>
<dbReference type="GO" id="GO:0016020">
    <property type="term" value="C:membrane"/>
    <property type="evidence" value="ECO:0007669"/>
    <property type="project" value="UniProtKB-SubCell"/>
</dbReference>
<evidence type="ECO:0000313" key="9">
    <source>
        <dbReference type="Proteomes" id="UP001607302"/>
    </source>
</evidence>
<name>A0ABD2AP77_VESSQ</name>
<feature type="transmembrane region" description="Helical" evidence="7">
    <location>
        <begin position="184"/>
        <end position="202"/>
    </location>
</feature>
<feature type="transmembrane region" description="Helical" evidence="7">
    <location>
        <begin position="32"/>
        <end position="52"/>
    </location>
</feature>
<keyword evidence="4 7" id="KW-1133">Transmembrane helix</keyword>
<dbReference type="Pfam" id="PF04791">
    <property type="entry name" value="LMBR1"/>
    <property type="match status" value="1"/>
</dbReference>
<comment type="caution">
    <text evidence="8">The sequence shown here is derived from an EMBL/GenBank/DDBJ whole genome shotgun (WGS) entry which is preliminary data.</text>
</comment>
<feature type="transmembrane region" description="Helical" evidence="7">
    <location>
        <begin position="516"/>
        <end position="535"/>
    </location>
</feature>
<feature type="transmembrane region" description="Helical" evidence="7">
    <location>
        <begin position="415"/>
        <end position="440"/>
    </location>
</feature>
<keyword evidence="9" id="KW-1185">Reference proteome</keyword>
<evidence type="ECO:0000313" key="8">
    <source>
        <dbReference type="EMBL" id="KAL2722432.1"/>
    </source>
</evidence>
<evidence type="ECO:0000256" key="3">
    <source>
        <dbReference type="ARBA" id="ARBA00022692"/>
    </source>
</evidence>
<evidence type="ECO:0000256" key="6">
    <source>
        <dbReference type="SAM" id="MobiDB-lite"/>
    </source>
</evidence>
<gene>
    <name evidence="8" type="ORF">V1478_009295</name>
</gene>
<evidence type="ECO:0000256" key="1">
    <source>
        <dbReference type="ARBA" id="ARBA00004141"/>
    </source>
</evidence>
<evidence type="ECO:0000256" key="2">
    <source>
        <dbReference type="ARBA" id="ARBA00010487"/>
    </source>
</evidence>
<evidence type="ECO:0000256" key="7">
    <source>
        <dbReference type="SAM" id="Phobius"/>
    </source>
</evidence>
<feature type="transmembrane region" description="Helical" evidence="7">
    <location>
        <begin position="6"/>
        <end position="25"/>
    </location>
</feature>
<feature type="transmembrane region" description="Helical" evidence="7">
    <location>
        <begin position="375"/>
        <end position="395"/>
    </location>
</feature>
<sequence length="689" mass="79243">MFLDQFLIEIAIAFYLAATLLYKYGNVYRQHIIVTVSVLIAWYFSLLIVFILPLDVSSTVFRQCMEQYIRNSSNENANNTTDALFHTCKDPLPNIPEHVFPKLWKIVYWTSQCLTWLILPLMQSYINAGDFTVQGKLKSALIDNAIYYGSYLFICGILLIYIALKPGLHLDGQKLKAIASSASNTWGLFLLVLLLGYALVEVPRGLWNTSKPGYTLHYNYFKIAKLSSDKCEAEETVDDILESLQVATISIGPGHPYHSNLETILQKIPAELKDKMNRRQLPDDTPTDTPSEKSLIRLHRQTIKALQTLQRVETLWGITVDKVFHLEDVEKNQVSHERRFKSTFPVHRSFPLRIIYNPVIEWYWKCIIKSYVKKVAAICAACLSAAVVWSEVTFFNKLPVLSLFAQFVNIAKQNYDYFTIEVLSTLIIAYLCYCAYSTILKIRVLNLYYLAPHHQTNEYSLIFSGMMLCRLTPPMCLNFLGLIHMDSHIIKTHILETHYTQVMGHMDVISIISDGFNIYFPMAILAFCLATYFSLGSRLLSMLGFQQFLDDDEFTTDLVEEGRELIIRERRKRQRAEDSIYRRREFQERFNVTGSSSRYRSSRQNMDTVRSLKRDESVESAGAGLLRDFDSTDYYVGTTSEINSYGANSHFERNYQTDNLYDVNSDNARSFSTNTNRVGPAPKGLFDDL</sequence>
<feature type="transmembrane region" description="Helical" evidence="7">
    <location>
        <begin position="106"/>
        <end position="126"/>
    </location>
</feature>
<feature type="transmembrane region" description="Helical" evidence="7">
    <location>
        <begin position="146"/>
        <end position="164"/>
    </location>
</feature>
<reference evidence="8 9" key="1">
    <citation type="journal article" date="2024" name="Ann. Entomol. Soc. Am.">
        <title>Genomic analyses of the southern and eastern yellowjacket wasps (Hymenoptera: Vespidae) reveal evolutionary signatures of social life.</title>
        <authorList>
            <person name="Catto M.A."/>
            <person name="Caine P.B."/>
            <person name="Orr S.E."/>
            <person name="Hunt B.G."/>
            <person name="Goodisman M.A.D."/>
        </authorList>
    </citation>
    <scope>NUCLEOTIDE SEQUENCE [LARGE SCALE GENOMIC DNA]</scope>
    <source>
        <strain evidence="8">233</strain>
        <tissue evidence="8">Head and thorax</tissue>
    </source>
</reference>
<comment type="similarity">
    <text evidence="2">Belongs to the LIMR family.</text>
</comment>
<feature type="region of interest" description="Disordered" evidence="6">
    <location>
        <begin position="666"/>
        <end position="689"/>
    </location>
</feature>
<dbReference type="AlphaFoldDB" id="A0ABD2AP77"/>
<proteinExistence type="inferred from homology"/>
<keyword evidence="3 7" id="KW-0812">Transmembrane</keyword>
<dbReference type="Proteomes" id="UP001607302">
    <property type="component" value="Unassembled WGS sequence"/>
</dbReference>